<dbReference type="InterPro" id="IPR052415">
    <property type="entry name" value="Diphthine_MTase"/>
</dbReference>
<comment type="caution">
    <text evidence="5">The sequence shown here is derived from an EMBL/GenBank/DDBJ whole genome shotgun (WGS) entry which is preliminary data.</text>
</comment>
<dbReference type="SUPFAM" id="SSF50978">
    <property type="entry name" value="WD40 repeat-like"/>
    <property type="match status" value="1"/>
</dbReference>
<evidence type="ECO:0000313" key="5">
    <source>
        <dbReference type="EMBL" id="KAK4179721.1"/>
    </source>
</evidence>
<comment type="pathway">
    <text evidence="3">Protein modification.</text>
</comment>
<dbReference type="EMBL" id="MU866111">
    <property type="protein sequence ID" value="KAK4179721.1"/>
    <property type="molecule type" value="Genomic_DNA"/>
</dbReference>
<feature type="region of interest" description="Disordered" evidence="4">
    <location>
        <begin position="53"/>
        <end position="72"/>
    </location>
</feature>
<keyword evidence="2" id="KW-0677">Repeat</keyword>
<keyword evidence="6" id="KW-1185">Reference proteome</keyword>
<dbReference type="GO" id="GO:0005737">
    <property type="term" value="C:cytoplasm"/>
    <property type="evidence" value="ECO:0007669"/>
    <property type="project" value="TreeGrafter"/>
</dbReference>
<organism evidence="5 6">
    <name type="scientific">Triangularia setosa</name>
    <dbReference type="NCBI Taxonomy" id="2587417"/>
    <lineage>
        <taxon>Eukaryota</taxon>
        <taxon>Fungi</taxon>
        <taxon>Dikarya</taxon>
        <taxon>Ascomycota</taxon>
        <taxon>Pezizomycotina</taxon>
        <taxon>Sordariomycetes</taxon>
        <taxon>Sordariomycetidae</taxon>
        <taxon>Sordariales</taxon>
        <taxon>Podosporaceae</taxon>
        <taxon>Triangularia</taxon>
    </lineage>
</organism>
<protein>
    <recommendedName>
        <fullName evidence="7">Diphthine methyltransferase</fullName>
    </recommendedName>
</protein>
<evidence type="ECO:0000313" key="6">
    <source>
        <dbReference type="Proteomes" id="UP001302321"/>
    </source>
</evidence>
<proteinExistence type="predicted"/>
<reference evidence="5" key="2">
    <citation type="submission" date="2023-05" db="EMBL/GenBank/DDBJ databases">
        <authorList>
            <consortium name="Lawrence Berkeley National Laboratory"/>
            <person name="Steindorff A."/>
            <person name="Hensen N."/>
            <person name="Bonometti L."/>
            <person name="Westerberg I."/>
            <person name="Brannstrom I.O."/>
            <person name="Guillou S."/>
            <person name="Cros-Aarteil S."/>
            <person name="Calhoun S."/>
            <person name="Haridas S."/>
            <person name="Kuo A."/>
            <person name="Mondo S."/>
            <person name="Pangilinan J."/>
            <person name="Riley R."/>
            <person name="Labutti K."/>
            <person name="Andreopoulos B."/>
            <person name="Lipzen A."/>
            <person name="Chen C."/>
            <person name="Yanf M."/>
            <person name="Daum C."/>
            <person name="Ng V."/>
            <person name="Clum A."/>
            <person name="Ohm R."/>
            <person name="Martin F."/>
            <person name="Silar P."/>
            <person name="Natvig D."/>
            <person name="Lalanne C."/>
            <person name="Gautier V."/>
            <person name="Ament-Velasquez S.L."/>
            <person name="Kruys A."/>
            <person name="Hutchinson M.I."/>
            <person name="Powell A.J."/>
            <person name="Barry K."/>
            <person name="Miller A.N."/>
            <person name="Grigoriev I.V."/>
            <person name="Debuchy R."/>
            <person name="Gladieux P."/>
            <person name="Thoren M.H."/>
            <person name="Johannesson H."/>
        </authorList>
    </citation>
    <scope>NUCLEOTIDE SEQUENCE</scope>
    <source>
        <strain evidence="5">CBS 892.96</strain>
    </source>
</reference>
<dbReference type="PANTHER" id="PTHR46042:SF1">
    <property type="entry name" value="DIPHTHINE METHYLTRANSFERASE"/>
    <property type="match status" value="1"/>
</dbReference>
<dbReference type="Proteomes" id="UP001302321">
    <property type="component" value="Unassembled WGS sequence"/>
</dbReference>
<evidence type="ECO:0000256" key="4">
    <source>
        <dbReference type="SAM" id="MobiDB-lite"/>
    </source>
</evidence>
<gene>
    <name evidence="5" type="ORF">QBC36DRAFT_63643</name>
</gene>
<dbReference type="AlphaFoldDB" id="A0AAN7A8X6"/>
<keyword evidence="1" id="KW-0853">WD repeat</keyword>
<reference evidence="5" key="1">
    <citation type="journal article" date="2023" name="Mol. Phylogenet. Evol.">
        <title>Genome-scale phylogeny and comparative genomics of the fungal order Sordariales.</title>
        <authorList>
            <person name="Hensen N."/>
            <person name="Bonometti L."/>
            <person name="Westerberg I."/>
            <person name="Brannstrom I.O."/>
            <person name="Guillou S."/>
            <person name="Cros-Aarteil S."/>
            <person name="Calhoun S."/>
            <person name="Haridas S."/>
            <person name="Kuo A."/>
            <person name="Mondo S."/>
            <person name="Pangilinan J."/>
            <person name="Riley R."/>
            <person name="LaButti K."/>
            <person name="Andreopoulos B."/>
            <person name="Lipzen A."/>
            <person name="Chen C."/>
            <person name="Yan M."/>
            <person name="Daum C."/>
            <person name="Ng V."/>
            <person name="Clum A."/>
            <person name="Steindorff A."/>
            <person name="Ohm R.A."/>
            <person name="Martin F."/>
            <person name="Silar P."/>
            <person name="Natvig D.O."/>
            <person name="Lalanne C."/>
            <person name="Gautier V."/>
            <person name="Ament-Velasquez S.L."/>
            <person name="Kruys A."/>
            <person name="Hutchinson M.I."/>
            <person name="Powell A.J."/>
            <person name="Barry K."/>
            <person name="Miller A.N."/>
            <person name="Grigoriev I.V."/>
            <person name="Debuchy R."/>
            <person name="Gladieux P."/>
            <person name="Hiltunen Thoren M."/>
            <person name="Johannesson H."/>
        </authorList>
    </citation>
    <scope>NUCLEOTIDE SEQUENCE</scope>
    <source>
        <strain evidence="5">CBS 892.96</strain>
    </source>
</reference>
<dbReference type="PANTHER" id="PTHR46042">
    <property type="entry name" value="DIPHTHINE METHYLTRANSFERASE"/>
    <property type="match status" value="1"/>
</dbReference>
<dbReference type="GO" id="GO:0061685">
    <property type="term" value="F:diphthine methylesterase activity"/>
    <property type="evidence" value="ECO:0007669"/>
    <property type="project" value="TreeGrafter"/>
</dbReference>
<name>A0AAN7A8X6_9PEZI</name>
<accession>A0AAN7A8X6</accession>
<evidence type="ECO:0000256" key="1">
    <source>
        <dbReference type="ARBA" id="ARBA00022574"/>
    </source>
</evidence>
<dbReference type="Gene3D" id="2.130.10.10">
    <property type="entry name" value="YVTN repeat-like/Quinoprotein amine dehydrogenase"/>
    <property type="match status" value="1"/>
</dbReference>
<dbReference type="GO" id="GO:0017183">
    <property type="term" value="P:protein histidyl modification to diphthamide"/>
    <property type="evidence" value="ECO:0007669"/>
    <property type="project" value="TreeGrafter"/>
</dbReference>
<evidence type="ECO:0008006" key="7">
    <source>
        <dbReference type="Google" id="ProtNLM"/>
    </source>
</evidence>
<evidence type="ECO:0000256" key="3">
    <source>
        <dbReference type="ARBA" id="ARBA00043952"/>
    </source>
</evidence>
<sequence>MEEDSGNLINSIWSQELDLPPSCVEFCPAHPSYFLVGTYNLEKDDVEVSLEKEAVNDDDDDEKSQVVKPKKTQSRNGSILAFQLQDDNSIVLIQTEPQSSALLDLHFNSNEGFRDICATVSSTATLTVFRLSPGVGDNKPLKHLNTMDIASLSGGEISATEGSEILFLSLCWHPSRPDMLAITTNTGYVYLVHLSAWDKGWKLHTEPAITHTLEAWTVNLSPNLGVTDAPDDVSFRIFSGGDDSKLRFGTATWNPFDDLLTETISAVEARGHDAGVTAILPLFTQDDGSELLVTGSYDENVRLFSLAPYGRPKNLIEMGLGGGVWRLKLINLDKTPDDSYHWRAQILASCMHTGPRVVEVLQTADGEHHFRVLGRFEEHKSMNYGSDFHPKSKDKLTVVSTSFYDRLLCLWKLELS</sequence>
<dbReference type="InterPro" id="IPR036322">
    <property type="entry name" value="WD40_repeat_dom_sf"/>
</dbReference>
<evidence type="ECO:0000256" key="2">
    <source>
        <dbReference type="ARBA" id="ARBA00022737"/>
    </source>
</evidence>
<dbReference type="InterPro" id="IPR015943">
    <property type="entry name" value="WD40/YVTN_repeat-like_dom_sf"/>
</dbReference>